<organism evidence="1 2">
    <name type="scientific">Mesonia ostreae</name>
    <dbReference type="NCBI Taxonomy" id="861110"/>
    <lineage>
        <taxon>Bacteria</taxon>
        <taxon>Pseudomonadati</taxon>
        <taxon>Bacteroidota</taxon>
        <taxon>Flavobacteriia</taxon>
        <taxon>Flavobacteriales</taxon>
        <taxon>Flavobacteriaceae</taxon>
        <taxon>Mesonia</taxon>
    </lineage>
</organism>
<comment type="caution">
    <text evidence="1">The sequence shown here is derived from an EMBL/GenBank/DDBJ whole genome shotgun (WGS) entry which is preliminary data.</text>
</comment>
<dbReference type="EMBL" id="JAVRBG010000024">
    <property type="protein sequence ID" value="MDT0295884.1"/>
    <property type="molecule type" value="Genomic_DNA"/>
</dbReference>
<proteinExistence type="predicted"/>
<sequence length="230" mass="27218">MKQKINNILSDELKEILKDFPEKLAKSMEILQKEMPIGILELSNYGWYLGYDSSPKMAVELGRKLKNGDSKKVDDILTRYYEEELDLVEKRIIDRNPNRKSIIKEAFSNHRNKKYYSSIVLLLTQIDGLCYDETKKLYFKNNKKLQRSRIYKPEVEEKISEKERFIIEGFEIPLNQSTGISEHTDNISKFPVRLNRHEILHGIDYSYGIKINSLKIISFLNYINDIIRYK</sequence>
<protein>
    <recommendedName>
        <fullName evidence="3">RiboL-PSP-HEPN domain-containing protein</fullName>
    </recommendedName>
</protein>
<accession>A0ABU2KMN6</accession>
<evidence type="ECO:0008006" key="3">
    <source>
        <dbReference type="Google" id="ProtNLM"/>
    </source>
</evidence>
<reference evidence="2" key="1">
    <citation type="submission" date="2023-07" db="EMBL/GenBank/DDBJ databases">
        <title>Isolating and identifying novel microbial strains from the Mariana Trench.</title>
        <authorList>
            <person name="Fu H."/>
        </authorList>
    </citation>
    <scope>NUCLEOTIDE SEQUENCE [LARGE SCALE GENOMIC DNA]</scope>
    <source>
        <strain evidence="2">T-y2</strain>
    </source>
</reference>
<evidence type="ECO:0000313" key="2">
    <source>
        <dbReference type="Proteomes" id="UP001182991"/>
    </source>
</evidence>
<dbReference type="RefSeq" id="WP_311402808.1">
    <property type="nucleotide sequence ID" value="NZ_JAVRBG010000024.1"/>
</dbReference>
<gene>
    <name evidence="1" type="ORF">RLT85_14720</name>
</gene>
<evidence type="ECO:0000313" key="1">
    <source>
        <dbReference type="EMBL" id="MDT0295884.1"/>
    </source>
</evidence>
<dbReference type="Proteomes" id="UP001182991">
    <property type="component" value="Unassembled WGS sequence"/>
</dbReference>
<keyword evidence="2" id="KW-1185">Reference proteome</keyword>
<name>A0ABU2KMN6_9FLAO</name>